<accession>A0A5E9FYA7</accession>
<sequence>MFAKRRSALRHTATEANITSTTIHPAQIEPGFHTSTVWTTTLAIANGLPCAKLS</sequence>
<name>A0A5E9FYA7_9MICO</name>
<proteinExistence type="predicted"/>
<dbReference type="AlphaFoldDB" id="A0A5E9FYA7"/>
<reference evidence="1 2" key="1">
    <citation type="submission" date="2016-10" db="EMBL/GenBank/DDBJ databases">
        <authorList>
            <person name="Varghese N."/>
            <person name="Submissions S."/>
        </authorList>
    </citation>
    <scope>NUCLEOTIDE SEQUENCE [LARGE SCALE GENOMIC DNA]</scope>
    <source>
        <strain evidence="1 2">CGMCC 1.11215</strain>
    </source>
</reference>
<organism evidence="1 2">
    <name type="scientific">Cryobacterium flavum</name>
    <dbReference type="NCBI Taxonomy" id="1424659"/>
    <lineage>
        <taxon>Bacteria</taxon>
        <taxon>Bacillati</taxon>
        <taxon>Actinomycetota</taxon>
        <taxon>Actinomycetes</taxon>
        <taxon>Micrococcales</taxon>
        <taxon>Microbacteriaceae</taxon>
        <taxon>Cryobacterium</taxon>
    </lineage>
</organism>
<gene>
    <name evidence="1" type="ORF">SAMN05216368_10550</name>
</gene>
<dbReference type="EMBL" id="FNIB01000005">
    <property type="protein sequence ID" value="SDN36648.1"/>
    <property type="molecule type" value="Genomic_DNA"/>
</dbReference>
<evidence type="ECO:0000313" key="1">
    <source>
        <dbReference type="EMBL" id="SDN36648.1"/>
    </source>
</evidence>
<protein>
    <submittedName>
        <fullName evidence="1">Uncharacterized protein</fullName>
    </submittedName>
</protein>
<dbReference type="Proteomes" id="UP000199639">
    <property type="component" value="Unassembled WGS sequence"/>
</dbReference>
<evidence type="ECO:0000313" key="2">
    <source>
        <dbReference type="Proteomes" id="UP000199639"/>
    </source>
</evidence>